<dbReference type="InterPro" id="IPR002545">
    <property type="entry name" value="CheW-lke_dom"/>
</dbReference>
<organism evidence="4 5">
    <name type="scientific">Methylophaga lonarensis MPL</name>
    <dbReference type="NCBI Taxonomy" id="1286106"/>
    <lineage>
        <taxon>Bacteria</taxon>
        <taxon>Pseudomonadati</taxon>
        <taxon>Pseudomonadota</taxon>
        <taxon>Gammaproteobacteria</taxon>
        <taxon>Thiotrichales</taxon>
        <taxon>Piscirickettsiaceae</taxon>
        <taxon>Methylophaga</taxon>
    </lineage>
</organism>
<dbReference type="SMART" id="SM00448">
    <property type="entry name" value="REC"/>
    <property type="match status" value="1"/>
</dbReference>
<name>M7NYR5_9GAMM</name>
<evidence type="ECO:0000259" key="2">
    <source>
        <dbReference type="PROSITE" id="PS50110"/>
    </source>
</evidence>
<feature type="modified residue" description="4-aspartylphosphate" evidence="1">
    <location>
        <position position="247"/>
    </location>
</feature>
<dbReference type="Gene3D" id="3.40.50.2300">
    <property type="match status" value="1"/>
</dbReference>
<gene>
    <name evidence="4" type="ORF">MPL1_10597</name>
</gene>
<dbReference type="SMART" id="SM00260">
    <property type="entry name" value="CheW"/>
    <property type="match status" value="1"/>
</dbReference>
<proteinExistence type="predicted"/>
<feature type="domain" description="Response regulatory" evidence="2">
    <location>
        <begin position="185"/>
        <end position="314"/>
    </location>
</feature>
<dbReference type="Gene3D" id="2.40.50.180">
    <property type="entry name" value="CheA-289, Domain 4"/>
    <property type="match status" value="1"/>
</dbReference>
<evidence type="ECO:0000313" key="4">
    <source>
        <dbReference type="EMBL" id="EMR12377.1"/>
    </source>
</evidence>
<dbReference type="InterPro" id="IPR024181">
    <property type="entry name" value="Chemotax_regulator_CheV"/>
</dbReference>
<feature type="domain" description="CheW-like" evidence="3">
    <location>
        <begin position="19"/>
        <end position="165"/>
    </location>
</feature>
<dbReference type="eggNOG" id="COG0835">
    <property type="taxonomic scope" value="Bacteria"/>
</dbReference>
<dbReference type="PROSITE" id="PS50851">
    <property type="entry name" value="CHEW"/>
    <property type="match status" value="1"/>
</dbReference>
<dbReference type="SUPFAM" id="SSF50341">
    <property type="entry name" value="CheW-like"/>
    <property type="match status" value="1"/>
</dbReference>
<dbReference type="EMBL" id="APHR01000058">
    <property type="protein sequence ID" value="EMR12377.1"/>
    <property type="molecule type" value="Genomic_DNA"/>
</dbReference>
<dbReference type="Pfam" id="PF01584">
    <property type="entry name" value="CheW"/>
    <property type="match status" value="1"/>
</dbReference>
<evidence type="ECO:0000259" key="3">
    <source>
        <dbReference type="PROSITE" id="PS50851"/>
    </source>
</evidence>
<dbReference type="Pfam" id="PF00072">
    <property type="entry name" value="Response_reg"/>
    <property type="match status" value="1"/>
</dbReference>
<reference evidence="4 5" key="1">
    <citation type="journal article" date="2013" name="Genome Announc.">
        <title>Draft Genome Sequence of Methylophaga lonarensis MPLT, a Haloalkaliphilic (Non-Methane-Utilizing) Methylotroph.</title>
        <authorList>
            <person name="Shetty S.A."/>
            <person name="Marathe N.P."/>
            <person name="Munot H."/>
            <person name="Antony C.P."/>
            <person name="Dhotre D.P."/>
            <person name="Murrell J.C."/>
            <person name="Shouche Y.S."/>
        </authorList>
    </citation>
    <scope>NUCLEOTIDE SEQUENCE [LARGE SCALE GENOMIC DNA]</scope>
    <source>
        <strain evidence="4 5">MPL</strain>
    </source>
</reference>
<dbReference type="Gene3D" id="2.30.30.40">
    <property type="entry name" value="SH3 Domains"/>
    <property type="match status" value="1"/>
</dbReference>
<dbReference type="InterPro" id="IPR001789">
    <property type="entry name" value="Sig_transdc_resp-reg_receiver"/>
</dbReference>
<dbReference type="PANTHER" id="PTHR47233">
    <property type="entry name" value="CHEMOTAXIS PROTEIN CHEV"/>
    <property type="match status" value="1"/>
</dbReference>
<dbReference type="Proteomes" id="UP000012019">
    <property type="component" value="Unassembled WGS sequence"/>
</dbReference>
<keyword evidence="5" id="KW-1185">Reference proteome</keyword>
<keyword evidence="1" id="KW-0597">Phosphoprotein</keyword>
<dbReference type="PATRIC" id="fig|1286106.3.peg.2122"/>
<dbReference type="PANTHER" id="PTHR47233:SF4">
    <property type="entry name" value="CHEMOTAXIS SIGNAL TRANSDUCTION PROTEIN"/>
    <property type="match status" value="1"/>
</dbReference>
<dbReference type="SUPFAM" id="SSF52172">
    <property type="entry name" value="CheY-like"/>
    <property type="match status" value="1"/>
</dbReference>
<evidence type="ECO:0000256" key="1">
    <source>
        <dbReference type="PROSITE-ProRule" id="PRU00169"/>
    </source>
</evidence>
<dbReference type="RefSeq" id="WP_009727089.1">
    <property type="nucleotide sequence ID" value="NZ_APHR01000058.1"/>
</dbReference>
<dbReference type="OrthoDB" id="9806105at2"/>
<dbReference type="eggNOG" id="COG0784">
    <property type="taxonomic scope" value="Bacteria"/>
</dbReference>
<dbReference type="STRING" id="1286106.MPL1_10597"/>
<sequence length="321" mass="35332">MATFIDSVDERTNLAGTNHLEVLLFSLGTNDDTGRNELFGINVFKVREVLNIPEITSAPEMPEGVEGFVSLRGDMVPIINLQKFCKLKSADEPRILMITEYNTHVQGFLVSSVDTIQRLSWQQVREPPPLISRRMGGLVTAVAELSDKRLVMLMDVEKVLADAGEFHDDTVFDGIDKIESEEHYTILFADDSTVARKQIVKTLDAMGVAHIGTVNGAEAWSLLNKMADQAAADGLDVTSKIQAVLTDVEMPEMDGYVLTQKIKADPRFSGLPVIMHSSLTAVANQNMGVGVGADAYVSKFQPRELAAILRDYLTRHALLKK</sequence>
<dbReference type="InterPro" id="IPR011006">
    <property type="entry name" value="CheY-like_superfamily"/>
</dbReference>
<comment type="caution">
    <text evidence="4">The sequence shown here is derived from an EMBL/GenBank/DDBJ whole genome shotgun (WGS) entry which is preliminary data.</text>
</comment>
<protein>
    <submittedName>
        <fullName evidence="4">Chemotaxis protein CheV</fullName>
    </submittedName>
</protein>
<dbReference type="PROSITE" id="PS50110">
    <property type="entry name" value="RESPONSE_REGULATORY"/>
    <property type="match status" value="1"/>
</dbReference>
<dbReference type="PIRSF" id="PIRSF002867">
    <property type="entry name" value="CheV"/>
    <property type="match status" value="1"/>
</dbReference>
<dbReference type="AlphaFoldDB" id="M7NYR5"/>
<dbReference type="InterPro" id="IPR036061">
    <property type="entry name" value="CheW-like_dom_sf"/>
</dbReference>
<evidence type="ECO:0000313" key="5">
    <source>
        <dbReference type="Proteomes" id="UP000012019"/>
    </source>
</evidence>
<accession>M7NYR5</accession>
<dbReference type="GO" id="GO:0000160">
    <property type="term" value="P:phosphorelay signal transduction system"/>
    <property type="evidence" value="ECO:0007669"/>
    <property type="project" value="InterPro"/>
</dbReference>
<dbReference type="GO" id="GO:0006935">
    <property type="term" value="P:chemotaxis"/>
    <property type="evidence" value="ECO:0007669"/>
    <property type="project" value="InterPro"/>
</dbReference>